<sequence length="248" mass="28705">MEAGNISIQALDYVLGQDLDGLAQLREGLQSAQDKELVEFCHDLLRGAYEEAHKHPFVANLFSLDDEIENQNEVLLPEPSYTGPVQHQDENLDVLDQCILLSLCLDVKNNNPRHGLTTEEMFPYVRRVQKNPNNWMVHSTCLLLKSRLEFESTKTADRAVLQMQTLVEQFYDEEKDLKKELHDVIRERSRYLFALAFPCRLTLQKELGERFLSMGMAASALQIFEQFEMWENVITCYRVMGKDKKSSD</sequence>
<evidence type="ECO:0000256" key="2">
    <source>
        <dbReference type="ARBA" id="ARBA00022803"/>
    </source>
</evidence>
<dbReference type="PANTHER" id="PTHR16193:SF0">
    <property type="entry name" value="TETRATRICOPEPTIDE REPEAT PROTEIN 27"/>
    <property type="match status" value="1"/>
</dbReference>
<dbReference type="VEuPathDB" id="AmoebaDB:ACA1_225780"/>
<dbReference type="AlphaFoldDB" id="L8H9X9"/>
<evidence type="ECO:0000313" key="4">
    <source>
        <dbReference type="Proteomes" id="UP000011083"/>
    </source>
</evidence>
<dbReference type="KEGG" id="acan:ACA1_225780"/>
<name>L8H9X9_ACACF</name>
<evidence type="ECO:0000256" key="1">
    <source>
        <dbReference type="ARBA" id="ARBA00022737"/>
    </source>
</evidence>
<proteinExistence type="predicted"/>
<dbReference type="OrthoDB" id="1936594at2759"/>
<dbReference type="PANTHER" id="PTHR16193">
    <property type="entry name" value="TETRATRICOPEPTIDE REPEAT PROTEIN 27"/>
    <property type="match status" value="1"/>
</dbReference>
<keyword evidence="4" id="KW-1185">Reference proteome</keyword>
<keyword evidence="1" id="KW-0677">Repeat</keyword>
<dbReference type="RefSeq" id="XP_004346468.1">
    <property type="nucleotide sequence ID" value="XM_004346418.1"/>
</dbReference>
<dbReference type="EMBL" id="KB007901">
    <property type="protein sequence ID" value="ELR21523.1"/>
    <property type="molecule type" value="Genomic_DNA"/>
</dbReference>
<reference evidence="3 4" key="1">
    <citation type="journal article" date="2013" name="Genome Biol.">
        <title>Genome of Acanthamoeba castellanii highlights extensive lateral gene transfer and early evolution of tyrosine kinase signaling.</title>
        <authorList>
            <person name="Clarke M."/>
            <person name="Lohan A.J."/>
            <person name="Liu B."/>
            <person name="Lagkouvardos I."/>
            <person name="Roy S."/>
            <person name="Zafar N."/>
            <person name="Bertelli C."/>
            <person name="Schilde C."/>
            <person name="Kianianmomeni A."/>
            <person name="Burglin T.R."/>
            <person name="Frech C."/>
            <person name="Turcotte B."/>
            <person name="Kopec K.O."/>
            <person name="Synnott J.M."/>
            <person name="Choo C."/>
            <person name="Paponov I."/>
            <person name="Finkler A."/>
            <person name="Soon Heng Tan C."/>
            <person name="Hutchins A.P."/>
            <person name="Weinmeier T."/>
            <person name="Rattei T."/>
            <person name="Chu J.S."/>
            <person name="Gimenez G."/>
            <person name="Irimia M."/>
            <person name="Rigden D.J."/>
            <person name="Fitzpatrick D.A."/>
            <person name="Lorenzo-Morales J."/>
            <person name="Bateman A."/>
            <person name="Chiu C.H."/>
            <person name="Tang P."/>
            <person name="Hegemann P."/>
            <person name="Fromm H."/>
            <person name="Raoult D."/>
            <person name="Greub G."/>
            <person name="Miranda-Saavedra D."/>
            <person name="Chen N."/>
            <person name="Nash P."/>
            <person name="Ginger M.L."/>
            <person name="Horn M."/>
            <person name="Schaap P."/>
            <person name="Caler L."/>
            <person name="Loftus B."/>
        </authorList>
    </citation>
    <scope>NUCLEOTIDE SEQUENCE [LARGE SCALE GENOMIC DNA]</scope>
    <source>
        <strain evidence="3 4">Neff</strain>
    </source>
</reference>
<gene>
    <name evidence="3" type="ORF">ACA1_225780</name>
</gene>
<organism evidence="3 4">
    <name type="scientific">Acanthamoeba castellanii (strain ATCC 30010 / Neff)</name>
    <dbReference type="NCBI Taxonomy" id="1257118"/>
    <lineage>
        <taxon>Eukaryota</taxon>
        <taxon>Amoebozoa</taxon>
        <taxon>Discosea</taxon>
        <taxon>Longamoebia</taxon>
        <taxon>Centramoebida</taxon>
        <taxon>Acanthamoebidae</taxon>
        <taxon>Acanthamoeba</taxon>
    </lineage>
</organism>
<accession>L8H9X9</accession>
<dbReference type="STRING" id="1257118.L8H9X9"/>
<evidence type="ECO:0000313" key="3">
    <source>
        <dbReference type="EMBL" id="ELR21523.1"/>
    </source>
</evidence>
<dbReference type="InterPro" id="IPR044244">
    <property type="entry name" value="TTC27/Emw1"/>
</dbReference>
<protein>
    <submittedName>
        <fullName evidence="3">Karyogamyrelated protein</fullName>
    </submittedName>
</protein>
<keyword evidence="2" id="KW-0802">TPR repeat</keyword>
<dbReference type="Proteomes" id="UP000011083">
    <property type="component" value="Unassembled WGS sequence"/>
</dbReference>
<dbReference type="GeneID" id="14922420"/>